<evidence type="ECO:0000259" key="9">
    <source>
        <dbReference type="Pfam" id="PF00909"/>
    </source>
</evidence>
<dbReference type="GO" id="GO:0097272">
    <property type="term" value="P:ammonium homeostasis"/>
    <property type="evidence" value="ECO:0007669"/>
    <property type="project" value="TreeGrafter"/>
</dbReference>
<sequence length="521" mass="57110">MATTDEIQQAVESFFLLFNGVIIFLMSCGYTLIESGGVRSQNAGHSLFKTLVIFISSALAYWIIGYPFAFGGNPNVILGTRFWASEQFGAWYNRPGVDNFTNSNNVYNLNNQDPYIHFFYQYMITFLVTNIAASAFAERCQIIVYVLFSILMSGFVYPFLAHWMWGANGWLGYVVGARDYGGSAIIYLTAGVAALIGTIFLGPRFGRFEPRTLPLFGHSIPITSVGAILVAFGFFVLNSGADHRISGVAYGDRVGHGLINTVLSGATSGAAYYLLQRLIETFAKPARHLKRRVFLSTVNSIIAGMVAVAGGAVTYNPWSAIIVGFIAALSFLLWSKLLIKLHVDDPVETAAVHIGGGLWGIFAVPIFRRTVEAQADGNFANNTFSIIYRITLGESWRGLLNSLCTAAVVMAWTAIFVAILFLVLKLLRLLKVSNEEELRGIDLFQHGEPAYALRIYCAACGEQLQGKTIEHETVGVRPNFPTIVTDAEGAIVPIEYFSERNGSNGNLNGSKLKSLNEENRV</sequence>
<feature type="transmembrane region" description="Helical" evidence="8">
    <location>
        <begin position="185"/>
        <end position="203"/>
    </location>
</feature>
<accession>A0A813PCE6</accession>
<dbReference type="Pfam" id="PF00909">
    <property type="entry name" value="Ammonium_transp"/>
    <property type="match status" value="1"/>
</dbReference>
<gene>
    <name evidence="10" type="ORF">EDS130_LOCUS2140</name>
    <name evidence="11" type="ORF">XAT740_LOCUS55534</name>
</gene>
<evidence type="ECO:0000313" key="11">
    <source>
        <dbReference type="EMBL" id="CAF1653898.1"/>
    </source>
</evidence>
<keyword evidence="4 8" id="KW-0812">Transmembrane</keyword>
<feature type="transmembrane region" description="Helical" evidence="8">
    <location>
        <begin position="118"/>
        <end position="137"/>
    </location>
</feature>
<dbReference type="PANTHER" id="PTHR11730">
    <property type="entry name" value="AMMONIUM TRANSPORTER"/>
    <property type="match status" value="1"/>
</dbReference>
<feature type="transmembrane region" description="Helical" evidence="8">
    <location>
        <begin position="144"/>
        <end position="165"/>
    </location>
</feature>
<evidence type="ECO:0000256" key="4">
    <source>
        <dbReference type="ARBA" id="ARBA00022692"/>
    </source>
</evidence>
<keyword evidence="5 8" id="KW-1133">Transmembrane helix</keyword>
<evidence type="ECO:0000256" key="5">
    <source>
        <dbReference type="ARBA" id="ARBA00022989"/>
    </source>
</evidence>
<feature type="transmembrane region" description="Helical" evidence="8">
    <location>
        <begin position="293"/>
        <end position="312"/>
    </location>
</feature>
<dbReference type="Gene3D" id="1.10.3430.10">
    <property type="entry name" value="Ammonium transporter AmtB like domains"/>
    <property type="match status" value="1"/>
</dbReference>
<evidence type="ECO:0000256" key="8">
    <source>
        <dbReference type="SAM" id="Phobius"/>
    </source>
</evidence>
<name>A0A813PCE6_ADIRI</name>
<feature type="transmembrane region" description="Helical" evidence="8">
    <location>
        <begin position="257"/>
        <end position="275"/>
    </location>
</feature>
<evidence type="ECO:0000313" key="10">
    <source>
        <dbReference type="EMBL" id="CAF0748384.1"/>
    </source>
</evidence>
<feature type="transmembrane region" description="Helical" evidence="8">
    <location>
        <begin position="399"/>
        <end position="424"/>
    </location>
</feature>
<keyword evidence="3" id="KW-0813">Transport</keyword>
<dbReference type="Proteomes" id="UP000663828">
    <property type="component" value="Unassembled WGS sequence"/>
</dbReference>
<proteinExistence type="inferred from homology"/>
<dbReference type="GO" id="GO:0005886">
    <property type="term" value="C:plasma membrane"/>
    <property type="evidence" value="ECO:0007669"/>
    <property type="project" value="TreeGrafter"/>
</dbReference>
<reference evidence="10" key="1">
    <citation type="submission" date="2021-02" db="EMBL/GenBank/DDBJ databases">
        <authorList>
            <person name="Nowell W R."/>
        </authorList>
    </citation>
    <scope>NUCLEOTIDE SEQUENCE</scope>
</reference>
<evidence type="ECO:0000313" key="13">
    <source>
        <dbReference type="Proteomes" id="UP000663852"/>
    </source>
</evidence>
<comment type="subcellular location">
    <subcellularLocation>
        <location evidence="1">Membrane</location>
        <topology evidence="1">Multi-pass membrane protein</topology>
    </subcellularLocation>
</comment>
<dbReference type="AlphaFoldDB" id="A0A813PCE6"/>
<dbReference type="SUPFAM" id="SSF111352">
    <property type="entry name" value="Ammonium transporter"/>
    <property type="match status" value="1"/>
</dbReference>
<dbReference type="GO" id="GO:0008519">
    <property type="term" value="F:ammonium channel activity"/>
    <property type="evidence" value="ECO:0007669"/>
    <property type="project" value="InterPro"/>
</dbReference>
<dbReference type="InterPro" id="IPR024041">
    <property type="entry name" value="NH4_transpt_AmtB-like_dom"/>
</dbReference>
<evidence type="ECO:0000313" key="12">
    <source>
        <dbReference type="Proteomes" id="UP000663828"/>
    </source>
</evidence>
<comment type="caution">
    <text evidence="10">The sequence shown here is derived from an EMBL/GenBank/DDBJ whole genome shotgun (WGS) entry which is preliminary data.</text>
</comment>
<dbReference type="OrthoDB" id="534912at2759"/>
<dbReference type="EMBL" id="CAJNOR010010445">
    <property type="protein sequence ID" value="CAF1653898.1"/>
    <property type="molecule type" value="Genomic_DNA"/>
</dbReference>
<evidence type="ECO:0000256" key="1">
    <source>
        <dbReference type="ARBA" id="ARBA00004141"/>
    </source>
</evidence>
<evidence type="ECO:0000256" key="7">
    <source>
        <dbReference type="ARBA" id="ARBA00023177"/>
    </source>
</evidence>
<evidence type="ECO:0000256" key="3">
    <source>
        <dbReference type="ARBA" id="ARBA00022448"/>
    </source>
</evidence>
<keyword evidence="7" id="KW-0924">Ammonia transport</keyword>
<dbReference type="Proteomes" id="UP000663852">
    <property type="component" value="Unassembled WGS sequence"/>
</dbReference>
<feature type="transmembrane region" description="Helical" evidence="8">
    <location>
        <begin position="45"/>
        <end position="64"/>
    </location>
</feature>
<keyword evidence="12" id="KW-1185">Reference proteome</keyword>
<feature type="transmembrane region" description="Helical" evidence="8">
    <location>
        <begin position="318"/>
        <end position="338"/>
    </location>
</feature>
<feature type="transmembrane region" description="Helical" evidence="8">
    <location>
        <begin position="215"/>
        <end position="237"/>
    </location>
</feature>
<feature type="transmembrane region" description="Helical" evidence="8">
    <location>
        <begin position="14"/>
        <end position="33"/>
    </location>
</feature>
<evidence type="ECO:0000256" key="6">
    <source>
        <dbReference type="ARBA" id="ARBA00023136"/>
    </source>
</evidence>
<protein>
    <recommendedName>
        <fullName evidence="9">Ammonium transporter AmtB-like domain-containing protein</fullName>
    </recommendedName>
</protein>
<dbReference type="EMBL" id="CAJNOJ010000005">
    <property type="protein sequence ID" value="CAF0748384.1"/>
    <property type="molecule type" value="Genomic_DNA"/>
</dbReference>
<comment type="similarity">
    <text evidence="2">Belongs to the ammonia transporter channel (TC 1.A.11.2) family.</text>
</comment>
<dbReference type="InterPro" id="IPR029020">
    <property type="entry name" value="Ammonium/urea_transptr"/>
</dbReference>
<organism evidence="10 13">
    <name type="scientific">Adineta ricciae</name>
    <name type="common">Rotifer</name>
    <dbReference type="NCBI Taxonomy" id="249248"/>
    <lineage>
        <taxon>Eukaryota</taxon>
        <taxon>Metazoa</taxon>
        <taxon>Spiralia</taxon>
        <taxon>Gnathifera</taxon>
        <taxon>Rotifera</taxon>
        <taxon>Eurotatoria</taxon>
        <taxon>Bdelloidea</taxon>
        <taxon>Adinetida</taxon>
        <taxon>Adinetidae</taxon>
        <taxon>Adineta</taxon>
    </lineage>
</organism>
<feature type="domain" description="Ammonium transporter AmtB-like" evidence="9">
    <location>
        <begin position="15"/>
        <end position="451"/>
    </location>
</feature>
<evidence type="ECO:0000256" key="2">
    <source>
        <dbReference type="ARBA" id="ARBA00005887"/>
    </source>
</evidence>
<keyword evidence="6 8" id="KW-0472">Membrane</keyword>
<dbReference type="PANTHER" id="PTHR11730:SF6">
    <property type="entry name" value="AMMONIUM TRANSPORTER"/>
    <property type="match status" value="1"/>
</dbReference>